<evidence type="ECO:0000313" key="4">
    <source>
        <dbReference type="Proteomes" id="UP000295748"/>
    </source>
</evidence>
<accession>A0ABX5SN82</accession>
<dbReference type="Pfam" id="PF00583">
    <property type="entry name" value="Acetyltransf_1"/>
    <property type="match status" value="1"/>
</dbReference>
<dbReference type="PANTHER" id="PTHR42791:SF1">
    <property type="entry name" value="N-ACETYLTRANSFERASE DOMAIN-CONTAINING PROTEIN"/>
    <property type="match status" value="1"/>
</dbReference>
<dbReference type="InterPro" id="IPR000182">
    <property type="entry name" value="GNAT_dom"/>
</dbReference>
<keyword evidence="4" id="KW-1185">Reference proteome</keyword>
<reference evidence="3 4" key="1">
    <citation type="submission" date="2019-03" db="EMBL/GenBank/DDBJ databases">
        <authorList>
            <person name="Dong K."/>
        </authorList>
    </citation>
    <scope>NUCLEOTIDE SEQUENCE [LARGE SCALE GENOMIC DNA]</scope>
    <source>
        <strain evidence="4">dk512</strain>
    </source>
</reference>
<evidence type="ECO:0000313" key="3">
    <source>
        <dbReference type="EMBL" id="QBR87588.1"/>
    </source>
</evidence>
<dbReference type="EMBL" id="CP038266">
    <property type="protein sequence ID" value="QBR87588.1"/>
    <property type="molecule type" value="Genomic_DNA"/>
</dbReference>
<sequence>MNRAWRHGRRPRSPGHQPGGAFRSRFRSTSRMSPGSGGRDSSLRRQRRSPPDDSALARRRRIRRRRQAVPPHAAVHNRELTDTRRWLMTALHRYLVVRELVPRDADRAAELLGVGMSDNPIHRVVYGNSERARERRHAAIMRTMLSRSRLRMEGAFRGDDLVAVAGWAPPGSCRPAGGERARLTLTAMRMGPRAASRLVAWQSAWAGHDLEEAHVHLGPVAVDAGMRRQGLGTLLLLRHTAALDAVGAVGYLETDRPEAVPFYTGFGYVVVAEENVLGVPCWFLRRPASH</sequence>
<dbReference type="PANTHER" id="PTHR42791">
    <property type="entry name" value="GNAT FAMILY ACETYLTRANSFERASE"/>
    <property type="match status" value="1"/>
</dbReference>
<protein>
    <submittedName>
        <fullName evidence="3">GNAT family N-acetyltransferase</fullName>
    </submittedName>
</protein>
<feature type="domain" description="N-acetyltransferase" evidence="2">
    <location>
        <begin position="198"/>
        <end position="268"/>
    </location>
</feature>
<feature type="region of interest" description="Disordered" evidence="1">
    <location>
        <begin position="1"/>
        <end position="76"/>
    </location>
</feature>
<evidence type="ECO:0000259" key="2">
    <source>
        <dbReference type="Pfam" id="PF00583"/>
    </source>
</evidence>
<dbReference type="Gene3D" id="3.40.630.30">
    <property type="match status" value="1"/>
</dbReference>
<feature type="compositionally biased region" description="Basic residues" evidence="1">
    <location>
        <begin position="1"/>
        <end position="13"/>
    </location>
</feature>
<proteinExistence type="predicted"/>
<dbReference type="Proteomes" id="UP000295748">
    <property type="component" value="Chromosome"/>
</dbReference>
<organism evidence="3 4">
    <name type="scientific">Microbacterium wangchenii</name>
    <dbReference type="NCBI Taxonomy" id="2541726"/>
    <lineage>
        <taxon>Bacteria</taxon>
        <taxon>Bacillati</taxon>
        <taxon>Actinomycetota</taxon>
        <taxon>Actinomycetes</taxon>
        <taxon>Micrococcales</taxon>
        <taxon>Microbacteriaceae</taxon>
        <taxon>Microbacterium</taxon>
    </lineage>
</organism>
<dbReference type="InterPro" id="IPR052523">
    <property type="entry name" value="Trichothecene_AcTrans"/>
</dbReference>
<dbReference type="InterPro" id="IPR016181">
    <property type="entry name" value="Acyl_CoA_acyltransferase"/>
</dbReference>
<feature type="compositionally biased region" description="Basic residues" evidence="1">
    <location>
        <begin position="57"/>
        <end position="67"/>
    </location>
</feature>
<name>A0ABX5SN82_9MICO</name>
<dbReference type="SUPFAM" id="SSF55729">
    <property type="entry name" value="Acyl-CoA N-acyltransferases (Nat)"/>
    <property type="match status" value="1"/>
</dbReference>
<gene>
    <name evidence="3" type="ORF">E4K62_02070</name>
</gene>
<evidence type="ECO:0000256" key="1">
    <source>
        <dbReference type="SAM" id="MobiDB-lite"/>
    </source>
</evidence>